<protein>
    <submittedName>
        <fullName evidence="6">RRM domain-containing protein</fullName>
    </submittedName>
</protein>
<dbReference type="Pfam" id="PF00076">
    <property type="entry name" value="RRM_1"/>
    <property type="match status" value="1"/>
</dbReference>
<dbReference type="InterPro" id="IPR002343">
    <property type="entry name" value="Hud_Sxl_RNA"/>
</dbReference>
<dbReference type="WBParaSite" id="PSAMB.scaffold10235size4238.g33166.t1">
    <property type="protein sequence ID" value="PSAMB.scaffold10235size4238.g33166.t1"/>
    <property type="gene ID" value="PSAMB.scaffold10235size4238.g33166"/>
</dbReference>
<dbReference type="FunFam" id="3.30.70.330:FF:000205">
    <property type="entry name" value="Sex lethal, isoform B"/>
    <property type="match status" value="1"/>
</dbReference>
<feature type="domain" description="RRM" evidence="4">
    <location>
        <begin position="21"/>
        <end position="101"/>
    </location>
</feature>
<dbReference type="SMART" id="SM00360">
    <property type="entry name" value="RRM"/>
    <property type="match status" value="1"/>
</dbReference>
<dbReference type="GO" id="GO:1990904">
    <property type="term" value="C:ribonucleoprotein complex"/>
    <property type="evidence" value="ECO:0007669"/>
    <property type="project" value="InterPro"/>
</dbReference>
<dbReference type="InterPro" id="IPR035979">
    <property type="entry name" value="RBD_domain_sf"/>
</dbReference>
<dbReference type="PRINTS" id="PR00961">
    <property type="entry name" value="HUDSXLRNA"/>
</dbReference>
<dbReference type="SUPFAM" id="SSF54928">
    <property type="entry name" value="RNA-binding domain, RBD"/>
    <property type="match status" value="1"/>
</dbReference>
<dbReference type="GO" id="GO:0005634">
    <property type="term" value="C:nucleus"/>
    <property type="evidence" value="ECO:0007669"/>
    <property type="project" value="UniProtKB-ARBA"/>
</dbReference>
<evidence type="ECO:0000313" key="5">
    <source>
        <dbReference type="Proteomes" id="UP000887566"/>
    </source>
</evidence>
<reference evidence="6" key="1">
    <citation type="submission" date="2022-11" db="UniProtKB">
        <authorList>
            <consortium name="WormBaseParasite"/>
        </authorList>
    </citation>
    <scope>IDENTIFICATION</scope>
</reference>
<evidence type="ECO:0000313" key="6">
    <source>
        <dbReference type="WBParaSite" id="PSAMB.scaffold10235size4238.g33166.t1"/>
    </source>
</evidence>
<dbReference type="Proteomes" id="UP000887566">
    <property type="component" value="Unplaced"/>
</dbReference>
<evidence type="ECO:0000256" key="1">
    <source>
        <dbReference type="ARBA" id="ARBA00022737"/>
    </source>
</evidence>
<keyword evidence="2 3" id="KW-0694">RNA-binding</keyword>
<evidence type="ECO:0000256" key="3">
    <source>
        <dbReference type="PROSITE-ProRule" id="PRU00176"/>
    </source>
</evidence>
<sequence>MKCFLFQVSFARPSSEQIKGANLYVSGLPKTMGQPDLEALFNSFGQIITSRILSDNVTGLSKGVGFVRYDKKGEAELAIAKLNGMIPPGCTDPITVKFANNPAANNQKTAIQVTQDQVAQAASALMPLALLNTASARRFPAGPIHHTPSAGRFRYSPLATVGGGGVGNGGSATDLLTTSALLQMAQAAAQAGSMANPADYFRLLDPTNVISTNGQQAQPCLTSSKL</sequence>
<evidence type="ECO:0000259" key="4">
    <source>
        <dbReference type="PROSITE" id="PS50102"/>
    </source>
</evidence>
<dbReference type="AlphaFoldDB" id="A0A914UIX4"/>
<dbReference type="GO" id="GO:0050686">
    <property type="term" value="P:negative regulation of mRNA processing"/>
    <property type="evidence" value="ECO:0007669"/>
    <property type="project" value="UniProtKB-ARBA"/>
</dbReference>
<keyword evidence="1" id="KW-0677">Repeat</keyword>
<dbReference type="GO" id="GO:0008266">
    <property type="term" value="F:poly(U) RNA binding"/>
    <property type="evidence" value="ECO:0007669"/>
    <property type="project" value="UniProtKB-ARBA"/>
</dbReference>
<dbReference type="InterPro" id="IPR000504">
    <property type="entry name" value="RRM_dom"/>
</dbReference>
<dbReference type="CDD" id="cd12652">
    <property type="entry name" value="RRM2_Hu"/>
    <property type="match status" value="1"/>
</dbReference>
<dbReference type="InterPro" id="IPR012677">
    <property type="entry name" value="Nucleotide-bd_a/b_plait_sf"/>
</dbReference>
<dbReference type="PANTHER" id="PTHR10352">
    <property type="entry name" value="EUKARYOTIC TRANSLATION INITIATION FACTOR 3 SUBUNIT G"/>
    <property type="match status" value="1"/>
</dbReference>
<organism evidence="5 6">
    <name type="scientific">Plectus sambesii</name>
    <dbReference type="NCBI Taxonomy" id="2011161"/>
    <lineage>
        <taxon>Eukaryota</taxon>
        <taxon>Metazoa</taxon>
        <taxon>Ecdysozoa</taxon>
        <taxon>Nematoda</taxon>
        <taxon>Chromadorea</taxon>
        <taxon>Plectida</taxon>
        <taxon>Plectina</taxon>
        <taxon>Plectoidea</taxon>
        <taxon>Plectidae</taxon>
        <taxon>Plectus</taxon>
    </lineage>
</organism>
<accession>A0A914UIX4</accession>
<proteinExistence type="predicted"/>
<name>A0A914UIX4_9BILA</name>
<evidence type="ECO:0000256" key="2">
    <source>
        <dbReference type="ARBA" id="ARBA00022884"/>
    </source>
</evidence>
<dbReference type="PROSITE" id="PS50102">
    <property type="entry name" value="RRM"/>
    <property type="match status" value="1"/>
</dbReference>
<dbReference type="Gene3D" id="3.30.70.330">
    <property type="match status" value="1"/>
</dbReference>
<keyword evidence="5" id="KW-1185">Reference proteome</keyword>